<dbReference type="InterPro" id="IPR029052">
    <property type="entry name" value="Metallo-depent_PP-like"/>
</dbReference>
<dbReference type="EMBL" id="JBHLYW010000007">
    <property type="protein sequence ID" value="MFC0076806.1"/>
    <property type="molecule type" value="Genomic_DNA"/>
</dbReference>
<name>A0ABV6BMY5_9FLAO</name>
<feature type="domain" description="STAND NTPase 4 small alpha/beta" evidence="2">
    <location>
        <begin position="649"/>
        <end position="706"/>
    </location>
</feature>
<evidence type="ECO:0000313" key="4">
    <source>
        <dbReference type="Proteomes" id="UP001589734"/>
    </source>
</evidence>
<dbReference type="InterPro" id="IPR027417">
    <property type="entry name" value="P-loop_NTPase"/>
</dbReference>
<dbReference type="Proteomes" id="UP001589734">
    <property type="component" value="Unassembled WGS sequence"/>
</dbReference>
<reference evidence="3 4" key="1">
    <citation type="submission" date="2024-09" db="EMBL/GenBank/DDBJ databases">
        <authorList>
            <person name="Sun Q."/>
            <person name="Mori K."/>
        </authorList>
    </citation>
    <scope>NUCLEOTIDE SEQUENCE [LARGE SCALE GENOMIC DNA]</scope>
    <source>
        <strain evidence="3 4">CGMCC 1.12926</strain>
    </source>
</reference>
<dbReference type="RefSeq" id="WP_379685844.1">
    <property type="nucleotide sequence ID" value="NZ_JBHLYW010000007.1"/>
</dbReference>
<dbReference type="SUPFAM" id="SSF52540">
    <property type="entry name" value="P-loop containing nucleoside triphosphate hydrolases"/>
    <property type="match status" value="1"/>
</dbReference>
<evidence type="ECO:0000259" key="2">
    <source>
        <dbReference type="Pfam" id="PF24406"/>
    </source>
</evidence>
<protein>
    <submittedName>
        <fullName evidence="3">Metallophosphoesterase</fullName>
    </submittedName>
</protein>
<sequence>MIRILHLTDFHLDTRTLKDWNNFYKDALLEKLKELNEIRPIDFIVFTGDLIDKGGKDFKGATKGFEEFKINVILPILELLQLEISRFIITPGNHDINRFADGKIDENGLKSTLTNAQEVIDFMDKAEKSGTYRHIERIKEYKNFEFSLYESVADEKLHSLFQFSLRFKNIAGKSVGISSLNSSWRCYDDNDFGNLFIGENQVNNNFKFIKDCHLKIAIVHHQLDWLSQVEKQTIHSHINKNFDIVFSGHVHEHMSSMHTGFTGSCFHNVSPSGLNQIRSDKTLFQNGFTLVDYNDSITCHYLKYNHAQQKFVDNTDVVEKGIKKFLRPQTESEDELTIYRDAIENIKEDHYSDMDLHFIKGKNQDVQLSVKTAFIFPPIDNGKSFYDENQTNTNFNDILNSHENMIFLGPQEIGKTSLLYRLVVEFVDEFDIYTLVPVFIDFNEIKNKEFITLIKEYTRLSTDKVKILLEKGKFVLLLDNLNCHESKNLGVQINRLNVFHSDYPKNRIITSYTHDNLEMLPTEIFTHCKIPFSYQYIRGMKTKEIKQIMTQWLPSDDVLKNEENLEKLVNTFSSYHLPNNALSVHLYLWSLESHTKPINQAVLMEIYIELILEKLSTDNIYRSSFDFKNKVQLISMIAEKIIEKEDNTYYLSYTEFYKTIEDYLKNKVGFNFDVNIVINYLFERKIFTKNNANEVKFSHVCFRHFFTARRMQDNPMFKEFILDECRYFNYPKEIDYYTGLVRSDRETFITIYERFKKLFDPMNFILKNLSPDDYFDIKIEKGGQKISDEPIARNIEIAKIKDSRPTDEQIEKQYDEQLDKISNQKQEVKGKKHIDFDRMMLIMCNVLRNSEGLEDLDLKKRAYRDIIKHNLTYSILYTQVVIRYIQENEKLPPSISQNVSLESILKNMPYHIQYSIYTHLGTQKLGTVILEKIISDGIKYSKDCTEIEKFLSIALYSDIQGENFNVYLRKFVKSASTVPTQNYLLFKLTDYLHRRSKPDSPNEELYLDLISDLKIRTQKLPKRMKDTIIKDLKEKKNQFTKFLLD</sequence>
<keyword evidence="4" id="KW-1185">Reference proteome</keyword>
<dbReference type="SUPFAM" id="SSF56300">
    <property type="entry name" value="Metallo-dependent phosphatases"/>
    <property type="match status" value="1"/>
</dbReference>
<dbReference type="Gene3D" id="3.40.50.300">
    <property type="entry name" value="P-loop containing nucleotide triphosphate hydrolases"/>
    <property type="match status" value="1"/>
</dbReference>
<feature type="domain" description="Calcineurin-like phosphoesterase" evidence="1">
    <location>
        <begin position="2"/>
        <end position="252"/>
    </location>
</feature>
<dbReference type="InterPro" id="IPR057123">
    <property type="entry name" value="STAND_NTPase4_dom"/>
</dbReference>
<gene>
    <name evidence="3" type="ORF">ACFFLS_07130</name>
</gene>
<accession>A0ABV6BMY5</accession>
<proteinExistence type="predicted"/>
<evidence type="ECO:0000259" key="1">
    <source>
        <dbReference type="Pfam" id="PF00149"/>
    </source>
</evidence>
<dbReference type="Pfam" id="PF00149">
    <property type="entry name" value="Metallophos"/>
    <property type="match status" value="1"/>
</dbReference>
<dbReference type="InterPro" id="IPR004843">
    <property type="entry name" value="Calcineurin-like_PHP"/>
</dbReference>
<dbReference type="Gene3D" id="3.60.21.10">
    <property type="match status" value="1"/>
</dbReference>
<evidence type="ECO:0000313" key="3">
    <source>
        <dbReference type="EMBL" id="MFC0076806.1"/>
    </source>
</evidence>
<dbReference type="Pfam" id="PF24406">
    <property type="entry name" value="nSTAND_NTPase4"/>
    <property type="match status" value="1"/>
</dbReference>
<comment type="caution">
    <text evidence="3">The sequence shown here is derived from an EMBL/GenBank/DDBJ whole genome shotgun (WGS) entry which is preliminary data.</text>
</comment>
<organism evidence="3 4">
    <name type="scientific">Flavobacterium procerum</name>
    <dbReference type="NCBI Taxonomy" id="1455569"/>
    <lineage>
        <taxon>Bacteria</taxon>
        <taxon>Pseudomonadati</taxon>
        <taxon>Bacteroidota</taxon>
        <taxon>Flavobacteriia</taxon>
        <taxon>Flavobacteriales</taxon>
        <taxon>Flavobacteriaceae</taxon>
        <taxon>Flavobacterium</taxon>
    </lineage>
</organism>